<evidence type="ECO:0000313" key="3">
    <source>
        <dbReference type="Proteomes" id="UP001595833"/>
    </source>
</evidence>
<keyword evidence="1" id="KW-0812">Transmembrane</keyword>
<proteinExistence type="predicted"/>
<keyword evidence="1" id="KW-1133">Transmembrane helix</keyword>
<name>A0ABV9Y5A8_9PSEU</name>
<reference evidence="3" key="1">
    <citation type="journal article" date="2019" name="Int. J. Syst. Evol. Microbiol.">
        <title>The Global Catalogue of Microorganisms (GCM) 10K type strain sequencing project: providing services to taxonomists for standard genome sequencing and annotation.</title>
        <authorList>
            <consortium name="The Broad Institute Genomics Platform"/>
            <consortium name="The Broad Institute Genome Sequencing Center for Infectious Disease"/>
            <person name="Wu L."/>
            <person name="Ma J."/>
        </authorList>
    </citation>
    <scope>NUCLEOTIDE SEQUENCE [LARGE SCALE GENOMIC DNA]</scope>
    <source>
        <strain evidence="3">KCTC 12848</strain>
    </source>
</reference>
<dbReference type="InterPro" id="IPR025962">
    <property type="entry name" value="SdpI/YhfL"/>
</dbReference>
<comment type="caution">
    <text evidence="2">The sequence shown here is derived from an EMBL/GenBank/DDBJ whole genome shotgun (WGS) entry which is preliminary data.</text>
</comment>
<dbReference type="RefSeq" id="WP_344034468.1">
    <property type="nucleotide sequence ID" value="NZ_BAAAKE010000001.1"/>
</dbReference>
<protein>
    <submittedName>
        <fullName evidence="2">SdpI family protein</fullName>
    </submittedName>
</protein>
<dbReference type="Pfam" id="PF13630">
    <property type="entry name" value="SdpI"/>
    <property type="match status" value="1"/>
</dbReference>
<sequence length="135" mass="12976">MNILLAVVLGLVGVAFAAVGALGLRGRLRRNPFVGVRTKAALRDDEAFALANRVAGVPNVGAGAVALVCGAVVLFAPTTAIALVVSLIGLLGGVAVAVAGGLVGHRAAAALPEPEPADGCGGCACAGACGVLTRA</sequence>
<dbReference type="EMBL" id="JBHSJB010000023">
    <property type="protein sequence ID" value="MFC5056725.1"/>
    <property type="molecule type" value="Genomic_DNA"/>
</dbReference>
<dbReference type="Proteomes" id="UP001595833">
    <property type="component" value="Unassembled WGS sequence"/>
</dbReference>
<keyword evidence="3" id="KW-1185">Reference proteome</keyword>
<evidence type="ECO:0000313" key="2">
    <source>
        <dbReference type="EMBL" id="MFC5056725.1"/>
    </source>
</evidence>
<keyword evidence="1" id="KW-0472">Membrane</keyword>
<feature type="transmembrane region" description="Helical" evidence="1">
    <location>
        <begin position="80"/>
        <end position="103"/>
    </location>
</feature>
<evidence type="ECO:0000256" key="1">
    <source>
        <dbReference type="SAM" id="Phobius"/>
    </source>
</evidence>
<gene>
    <name evidence="2" type="ORF">ACFPFM_23640</name>
</gene>
<organism evidence="2 3">
    <name type="scientific">Saccharothrix xinjiangensis</name>
    <dbReference type="NCBI Taxonomy" id="204798"/>
    <lineage>
        <taxon>Bacteria</taxon>
        <taxon>Bacillati</taxon>
        <taxon>Actinomycetota</taxon>
        <taxon>Actinomycetes</taxon>
        <taxon>Pseudonocardiales</taxon>
        <taxon>Pseudonocardiaceae</taxon>
        <taxon>Saccharothrix</taxon>
    </lineage>
</organism>
<accession>A0ABV9Y5A8</accession>